<gene>
    <name evidence="5" type="ORF">LOC68_19245</name>
</gene>
<keyword evidence="6" id="KW-1185">Reference proteome</keyword>
<keyword evidence="5" id="KW-0560">Oxidoreductase</keyword>
<keyword evidence="3" id="KW-0274">FAD</keyword>
<organism evidence="5 6">
    <name type="scientific">Blastopirellula sediminis</name>
    <dbReference type="NCBI Taxonomy" id="2894196"/>
    <lineage>
        <taxon>Bacteria</taxon>
        <taxon>Pseudomonadati</taxon>
        <taxon>Planctomycetota</taxon>
        <taxon>Planctomycetia</taxon>
        <taxon>Pirellulales</taxon>
        <taxon>Pirellulaceae</taxon>
        <taxon>Blastopirellula</taxon>
    </lineage>
</organism>
<protein>
    <submittedName>
        <fullName evidence="5">FAD-dependent monooxygenase</fullName>
    </submittedName>
</protein>
<dbReference type="PRINTS" id="PR00420">
    <property type="entry name" value="RNGMNOXGNASE"/>
</dbReference>
<evidence type="ECO:0000259" key="4">
    <source>
        <dbReference type="Pfam" id="PF01494"/>
    </source>
</evidence>
<dbReference type="RefSeq" id="WP_230221758.1">
    <property type="nucleotide sequence ID" value="NZ_JAJKFT010000010.1"/>
</dbReference>
<sequence length="534" mass="59404">MATNGEPVLVVGGRTTGLMMAAELARHGVPVRIIDKSPGIDPHSRATYLHARTLEILHILGVAEEIVSLGQPLKAISLYANGEHIATTPDLPVDSPFPWGAAFAQCKTEAILQRHLNRLGVEVERSTELLNLQQTDEGVLATIRKFDGSEETFVTPWLIGCDGAHSTVRRQIDEEFPGEIDPFPYLAADVLIDGPIEPDIAYLCLHDKGDLFIFLLDEGRRQIITTLPKNSTRTEPPTLEEMQQLIDERGFGKFRLSDPRWLTTYRTHYRLAPKYRQGRVLLAGDSAHVHSVIGGQGMNTGIQDAHNLAWKLSLVMRGVAPDWWLDTYESERRKIAADVIVWTKQANSELTRFAELSPEEQQRLCEHMVVPECDRMALRMHEEEIDLDYRSSRLSLEFDPCEAGPSPGERAPDVAEIFASGIASSLFETLRAPYYHLLLFNPPDVDSIAPDVVAAAGKALDVHGHWLRTLIVGPDVSGIDWPAGVTPVMDLDGELRRRYGGDVARLYLIRPDGYVAYRSQGVDGLDAYLQSVLK</sequence>
<dbReference type="InterPro" id="IPR050641">
    <property type="entry name" value="RIFMO-like"/>
</dbReference>
<dbReference type="PANTHER" id="PTHR43004">
    <property type="entry name" value="TRK SYSTEM POTASSIUM UPTAKE PROTEIN"/>
    <property type="match status" value="1"/>
</dbReference>
<dbReference type="InterPro" id="IPR002938">
    <property type="entry name" value="FAD-bd"/>
</dbReference>
<dbReference type="Gene3D" id="3.30.70.2450">
    <property type="match status" value="1"/>
</dbReference>
<keyword evidence="2" id="KW-0285">Flavoprotein</keyword>
<dbReference type="GO" id="GO:0016709">
    <property type="term" value="F:oxidoreductase activity, acting on paired donors, with incorporation or reduction of molecular oxygen, NAD(P)H as one donor, and incorporation of one atom of oxygen"/>
    <property type="evidence" value="ECO:0007669"/>
    <property type="project" value="UniProtKB-ARBA"/>
</dbReference>
<comment type="cofactor">
    <cofactor evidence="1">
        <name>FAD</name>
        <dbReference type="ChEBI" id="CHEBI:57692"/>
    </cofactor>
</comment>
<dbReference type="Proteomes" id="UP001139103">
    <property type="component" value="Unassembled WGS sequence"/>
</dbReference>
<dbReference type="AlphaFoldDB" id="A0A9X1SHV6"/>
<feature type="domain" description="FAD-binding" evidence="4">
    <location>
        <begin position="7"/>
        <end position="341"/>
    </location>
</feature>
<dbReference type="PANTHER" id="PTHR43004:SF19">
    <property type="entry name" value="BINDING MONOOXYGENASE, PUTATIVE (JCVI)-RELATED"/>
    <property type="match status" value="1"/>
</dbReference>
<dbReference type="Gene3D" id="3.50.50.60">
    <property type="entry name" value="FAD/NAD(P)-binding domain"/>
    <property type="match status" value="1"/>
</dbReference>
<evidence type="ECO:0000313" key="6">
    <source>
        <dbReference type="Proteomes" id="UP001139103"/>
    </source>
</evidence>
<name>A0A9X1SHV6_9BACT</name>
<dbReference type="EMBL" id="JAJKFT010000010">
    <property type="protein sequence ID" value="MCC9630537.1"/>
    <property type="molecule type" value="Genomic_DNA"/>
</dbReference>
<keyword evidence="5" id="KW-0503">Monooxygenase</keyword>
<evidence type="ECO:0000256" key="2">
    <source>
        <dbReference type="ARBA" id="ARBA00022630"/>
    </source>
</evidence>
<evidence type="ECO:0000256" key="3">
    <source>
        <dbReference type="ARBA" id="ARBA00022827"/>
    </source>
</evidence>
<reference evidence="5" key="1">
    <citation type="submission" date="2021-11" db="EMBL/GenBank/DDBJ databases">
        <title>Genome sequence.</title>
        <authorList>
            <person name="Sun Q."/>
        </authorList>
    </citation>
    <scope>NUCLEOTIDE SEQUENCE</scope>
    <source>
        <strain evidence="5">JC732</strain>
    </source>
</reference>
<dbReference type="Pfam" id="PF01494">
    <property type="entry name" value="FAD_binding_3"/>
    <property type="match status" value="1"/>
</dbReference>
<evidence type="ECO:0000256" key="1">
    <source>
        <dbReference type="ARBA" id="ARBA00001974"/>
    </source>
</evidence>
<proteinExistence type="predicted"/>
<comment type="caution">
    <text evidence="5">The sequence shown here is derived from an EMBL/GenBank/DDBJ whole genome shotgun (WGS) entry which is preliminary data.</text>
</comment>
<dbReference type="Gene3D" id="3.40.30.120">
    <property type="match status" value="1"/>
</dbReference>
<dbReference type="GO" id="GO:0071949">
    <property type="term" value="F:FAD binding"/>
    <property type="evidence" value="ECO:0007669"/>
    <property type="project" value="InterPro"/>
</dbReference>
<dbReference type="SUPFAM" id="SSF51905">
    <property type="entry name" value="FAD/NAD(P)-binding domain"/>
    <property type="match status" value="1"/>
</dbReference>
<evidence type="ECO:0000313" key="5">
    <source>
        <dbReference type="EMBL" id="MCC9630537.1"/>
    </source>
</evidence>
<dbReference type="InterPro" id="IPR036188">
    <property type="entry name" value="FAD/NAD-bd_sf"/>
</dbReference>
<accession>A0A9X1SHV6</accession>